<organism evidence="1 2">
    <name type="scientific">Thiospirochaeta perfilievii</name>
    <dbReference type="NCBI Taxonomy" id="252967"/>
    <lineage>
        <taxon>Bacteria</taxon>
        <taxon>Pseudomonadati</taxon>
        <taxon>Spirochaetota</taxon>
        <taxon>Spirochaetia</taxon>
        <taxon>Spirochaetales</taxon>
        <taxon>Spirochaetaceae</taxon>
        <taxon>Thiospirochaeta</taxon>
    </lineage>
</organism>
<dbReference type="KEGG" id="sper:EW093_03535"/>
<protein>
    <recommendedName>
        <fullName evidence="3">Asp23/Gls24 family envelope stress response protein</fullName>
    </recommendedName>
</protein>
<evidence type="ECO:0000313" key="1">
    <source>
        <dbReference type="EMBL" id="QEN03809.1"/>
    </source>
</evidence>
<gene>
    <name evidence="1" type="ORF">EW093_03535</name>
</gene>
<dbReference type="AlphaFoldDB" id="A0A5C1QA66"/>
<evidence type="ECO:0008006" key="3">
    <source>
        <dbReference type="Google" id="ProtNLM"/>
    </source>
</evidence>
<evidence type="ECO:0000313" key="2">
    <source>
        <dbReference type="Proteomes" id="UP000323824"/>
    </source>
</evidence>
<dbReference type="RefSeq" id="WP_149567067.1">
    <property type="nucleotide sequence ID" value="NZ_CP035807.1"/>
</dbReference>
<keyword evidence="2" id="KW-1185">Reference proteome</keyword>
<reference evidence="1 2" key="2">
    <citation type="submission" date="2019-09" db="EMBL/GenBank/DDBJ databases">
        <title>Complete Genome Sequence and Methylome Analysis of free living Spirochaetas.</title>
        <authorList>
            <person name="Leshcheva N."/>
            <person name="Mikheeva N."/>
        </authorList>
    </citation>
    <scope>NUCLEOTIDE SEQUENCE [LARGE SCALE GENOMIC DNA]</scope>
    <source>
        <strain evidence="1 2">P</strain>
    </source>
</reference>
<dbReference type="OrthoDB" id="5429664at2"/>
<proteinExistence type="predicted"/>
<reference evidence="1 2" key="1">
    <citation type="submission" date="2019-02" db="EMBL/GenBank/DDBJ databases">
        <authorList>
            <person name="Fomenkov A."/>
            <person name="Dubinina G."/>
            <person name="Grabovich M."/>
            <person name="Vincze T."/>
            <person name="Roberts R.J."/>
        </authorList>
    </citation>
    <scope>NUCLEOTIDE SEQUENCE [LARGE SCALE GENOMIC DNA]</scope>
    <source>
        <strain evidence="1 2">P</strain>
    </source>
</reference>
<dbReference type="Gene3D" id="3.40.50.300">
    <property type="entry name" value="P-loop containing nucleotide triphosphate hydrolases"/>
    <property type="match status" value="1"/>
</dbReference>
<dbReference type="Proteomes" id="UP000323824">
    <property type="component" value="Chromosome"/>
</dbReference>
<accession>A0A5C1QA66</accession>
<dbReference type="InterPro" id="IPR027417">
    <property type="entry name" value="P-loop_NTPase"/>
</dbReference>
<sequence length="284" mass="31907">MNILKSFKWRLKGVKVYALVGRSGTGKSFRAGLVAKKNQIELMIDDGLLIHNEKIIAGKSAKKEDAYMGAIKTALFDNPTHKEEVKSKLQSTKFKKILLIGTSNKMVAKIAQRLELPEISTYVQIEDVASKEEIETAINSRTREGKHVIPVPSIEVKRDYAHIFYDSIKVFFSRKKTKNFVEKSVVRPMFNKREKGAVTISEAALSQMVLHCVDEHSGNVKVKKITVSQNQAGFNIGIFVNVSFGEQLSGNFHSLQKYITESIERLTGIIINQVDITIDQVSHK</sequence>
<name>A0A5C1QA66_9SPIO</name>
<dbReference type="EMBL" id="CP035807">
    <property type="protein sequence ID" value="QEN03809.1"/>
    <property type="molecule type" value="Genomic_DNA"/>
</dbReference>
<dbReference type="SUPFAM" id="SSF52540">
    <property type="entry name" value="P-loop containing nucleoside triphosphate hydrolases"/>
    <property type="match status" value="1"/>
</dbReference>